<keyword evidence="1" id="KW-0863">Zinc-finger</keyword>
<accession>A0AAV4DCQ2</accession>
<keyword evidence="1" id="KW-0833">Ubl conjugation pathway</keyword>
<reference evidence="3 4" key="1">
    <citation type="journal article" date="2021" name="Elife">
        <title>Chloroplast acquisition without the gene transfer in kleptoplastic sea slugs, Plakobranchus ocellatus.</title>
        <authorList>
            <person name="Maeda T."/>
            <person name="Takahashi S."/>
            <person name="Yoshida T."/>
            <person name="Shimamura S."/>
            <person name="Takaki Y."/>
            <person name="Nagai Y."/>
            <person name="Toyoda A."/>
            <person name="Suzuki Y."/>
            <person name="Arimoto A."/>
            <person name="Ishii H."/>
            <person name="Satoh N."/>
            <person name="Nishiyama T."/>
            <person name="Hasebe M."/>
            <person name="Maruyama T."/>
            <person name="Minagawa J."/>
            <person name="Obokata J."/>
            <person name="Shigenobu S."/>
        </authorList>
    </citation>
    <scope>NUCLEOTIDE SEQUENCE [LARGE SCALE GENOMIC DNA]</scope>
</reference>
<keyword evidence="1" id="KW-0862">Zinc</keyword>
<dbReference type="GO" id="GO:0071596">
    <property type="term" value="P:ubiquitin-dependent protein catabolic process via the N-end rule pathway"/>
    <property type="evidence" value="ECO:0007669"/>
    <property type="project" value="UniProtKB-UniRule"/>
</dbReference>
<dbReference type="AlphaFoldDB" id="A0AAV4DCQ2"/>
<dbReference type="InterPro" id="IPR039164">
    <property type="entry name" value="UBR1-like"/>
</dbReference>
<dbReference type="EMBL" id="BLXT01007741">
    <property type="protein sequence ID" value="GFO41994.1"/>
    <property type="molecule type" value="Genomic_DNA"/>
</dbReference>
<dbReference type="GO" id="GO:0016567">
    <property type="term" value="P:protein ubiquitination"/>
    <property type="evidence" value="ECO:0007669"/>
    <property type="project" value="UniProtKB-UniRule"/>
</dbReference>
<evidence type="ECO:0000256" key="1">
    <source>
        <dbReference type="RuleBase" id="RU366018"/>
    </source>
</evidence>
<comment type="caution">
    <text evidence="3">The sequence shown here is derived from an EMBL/GenBank/DDBJ whole genome shotgun (WGS) entry which is preliminary data.</text>
</comment>
<evidence type="ECO:0000259" key="2">
    <source>
        <dbReference type="Pfam" id="PF18995"/>
    </source>
</evidence>
<dbReference type="PANTHER" id="PTHR21497">
    <property type="entry name" value="UBIQUITIN LIGASE E3 ALPHA-RELATED"/>
    <property type="match status" value="1"/>
</dbReference>
<comment type="catalytic activity">
    <reaction evidence="1">
        <text>S-ubiquitinyl-[E2 ubiquitin-conjugating enzyme]-L-cysteine + [acceptor protein]-L-lysine = [E2 ubiquitin-conjugating enzyme]-L-cysteine + N(6)-ubiquitinyl-[acceptor protein]-L-lysine.</text>
        <dbReference type="EC" id="2.3.2.27"/>
    </reaction>
</comment>
<comment type="function">
    <text evidence="1">Ubiquitin ligase protein which is a component of the N-end rule pathway. Recognizes and binds to proteins bearing specific N-terminal residues that are destabilizing according to the N-end rule, leading to their ubiquitination and subsequent degradation.</text>
</comment>
<dbReference type="GO" id="GO:0008270">
    <property type="term" value="F:zinc ion binding"/>
    <property type="evidence" value="ECO:0007669"/>
    <property type="project" value="UniProtKB-UniRule"/>
</dbReference>
<evidence type="ECO:0000313" key="3">
    <source>
        <dbReference type="EMBL" id="GFO41994.1"/>
    </source>
</evidence>
<dbReference type="Proteomes" id="UP000735302">
    <property type="component" value="Unassembled WGS sequence"/>
</dbReference>
<dbReference type="GO" id="GO:0061630">
    <property type="term" value="F:ubiquitin protein ligase activity"/>
    <property type="evidence" value="ECO:0007669"/>
    <property type="project" value="UniProtKB-UniRule"/>
</dbReference>
<dbReference type="PANTHER" id="PTHR21497:SF39">
    <property type="entry name" value="E3 UBIQUITIN-PROTEIN LIGASE UBR3"/>
    <property type="match status" value="1"/>
</dbReference>
<feature type="domain" description="E3 ubiquitin-protein ligase UBR-like C-terminal" evidence="2">
    <location>
        <begin position="24"/>
        <end position="456"/>
    </location>
</feature>
<keyword evidence="4" id="KW-1185">Reference proteome</keyword>
<evidence type="ECO:0000313" key="4">
    <source>
        <dbReference type="Proteomes" id="UP000735302"/>
    </source>
</evidence>
<name>A0AAV4DCQ2_9GAST</name>
<comment type="pathway">
    <text evidence="1">Protein modification; protein ubiquitination.</text>
</comment>
<dbReference type="GO" id="GO:0005737">
    <property type="term" value="C:cytoplasm"/>
    <property type="evidence" value="ECO:0007669"/>
    <property type="project" value="TreeGrafter"/>
</dbReference>
<dbReference type="InterPro" id="IPR044046">
    <property type="entry name" value="E3_ligase_UBR-like_C"/>
</dbReference>
<sequence>MGTAMEDLTHITYPSYRSFSTTLNTESILLFMSSVARTNLEVELLQREGKLGQAAAASAGKKDCFLPLLHVLSLHSKVLSLTSPYPDLWNHITGVPSGEDSTSLSLYEKHVPLLLKDPLSILIQFVLTLSHTIGTEHLDFVIQMLYNLVYVQALTYISCKFSSDERDAWRRLGRQCLATSLDGLLSNIISWLSRSPLFEEIDSSHTLPAICQSVWSPQSVEQTVQEFCLPFLRIASLLKCHLFEMEVPALQANQSEFSLLASFLHLGPPAGSESASDGKSKALSCSCVRWVIEEPHTLVRAWCLHITDFVVANRIEAKNLLQLNPNWQRPHLMKLPKRYYQIFQMFRSAKCSECTCVPKDPAICLTCGQFLCFRETCCAHNSTYESVAHSIACGAGTGMFLLVNSSLVVVIRGPRATLWGSVYLDEHGEEDRDLKRGKPLFLSTARYNLLESQWLSHGFDHACKRWVFHRDEL</sequence>
<organism evidence="3 4">
    <name type="scientific">Plakobranchus ocellatus</name>
    <dbReference type="NCBI Taxonomy" id="259542"/>
    <lineage>
        <taxon>Eukaryota</taxon>
        <taxon>Metazoa</taxon>
        <taxon>Spiralia</taxon>
        <taxon>Lophotrochozoa</taxon>
        <taxon>Mollusca</taxon>
        <taxon>Gastropoda</taxon>
        <taxon>Heterobranchia</taxon>
        <taxon>Euthyneura</taxon>
        <taxon>Panpulmonata</taxon>
        <taxon>Sacoglossa</taxon>
        <taxon>Placobranchoidea</taxon>
        <taxon>Plakobranchidae</taxon>
        <taxon>Plakobranchus</taxon>
    </lineage>
</organism>
<protein>
    <recommendedName>
        <fullName evidence="1">E3 ubiquitin-protein ligase</fullName>
        <ecNumber evidence="1">2.3.2.27</ecNumber>
    </recommendedName>
</protein>
<proteinExistence type="inferred from homology"/>
<dbReference type="Pfam" id="PF18995">
    <property type="entry name" value="PRT6_C"/>
    <property type="match status" value="1"/>
</dbReference>
<comment type="similarity">
    <text evidence="1">Belongs to the E3 ubiquitin-protein ligase UBR1-like family.</text>
</comment>
<dbReference type="EC" id="2.3.2.27" evidence="1"/>
<keyword evidence="1" id="KW-0479">Metal-binding</keyword>
<dbReference type="GO" id="GO:0000151">
    <property type="term" value="C:ubiquitin ligase complex"/>
    <property type="evidence" value="ECO:0007669"/>
    <property type="project" value="TreeGrafter"/>
</dbReference>
<keyword evidence="1" id="KW-0808">Transferase</keyword>
<gene>
    <name evidence="3" type="ORF">PoB_006849900</name>
</gene>